<dbReference type="KEGG" id="opf:CBP31_12845"/>
<feature type="coiled-coil region" evidence="1">
    <location>
        <begin position="68"/>
        <end position="95"/>
    </location>
</feature>
<dbReference type="RefSeq" id="WP_087037911.1">
    <property type="nucleotide sequence ID" value="NZ_CP021377.1"/>
</dbReference>
<evidence type="ECO:0000256" key="1">
    <source>
        <dbReference type="SAM" id="Coils"/>
    </source>
</evidence>
<gene>
    <name evidence="3" type="ORF">CBP31_12845</name>
</gene>
<dbReference type="PIRSF" id="PIRSF020479">
    <property type="entry name" value="UCP020479_CheW"/>
    <property type="match status" value="1"/>
</dbReference>
<keyword evidence="1" id="KW-0175">Coiled coil</keyword>
<dbReference type="GO" id="GO:0006935">
    <property type="term" value="P:chemotaxis"/>
    <property type="evidence" value="ECO:0007669"/>
    <property type="project" value="InterPro"/>
</dbReference>
<dbReference type="GO" id="GO:0007165">
    <property type="term" value="P:signal transduction"/>
    <property type="evidence" value="ECO:0007669"/>
    <property type="project" value="InterPro"/>
</dbReference>
<dbReference type="EMBL" id="CP021377">
    <property type="protein sequence ID" value="ART83399.1"/>
    <property type="molecule type" value="Genomic_DNA"/>
</dbReference>
<evidence type="ECO:0000313" key="4">
    <source>
        <dbReference type="Proteomes" id="UP000243937"/>
    </source>
</evidence>
<dbReference type="OrthoDB" id="5565759at2"/>
<dbReference type="PROSITE" id="PS50851">
    <property type="entry name" value="CHEW"/>
    <property type="match status" value="1"/>
</dbReference>
<dbReference type="InterPro" id="IPR014506">
    <property type="entry name" value="UCP020479_CheW"/>
</dbReference>
<proteinExistence type="predicted"/>
<evidence type="ECO:0000313" key="3">
    <source>
        <dbReference type="EMBL" id="ART83399.1"/>
    </source>
</evidence>
<dbReference type="SMART" id="SM00260">
    <property type="entry name" value="CheW"/>
    <property type="match status" value="1"/>
</dbReference>
<keyword evidence="4" id="KW-1185">Reference proteome</keyword>
<dbReference type="Pfam" id="PF01584">
    <property type="entry name" value="CheW"/>
    <property type="match status" value="1"/>
</dbReference>
<evidence type="ECO:0000259" key="2">
    <source>
        <dbReference type="PROSITE" id="PS50851"/>
    </source>
</evidence>
<dbReference type="Proteomes" id="UP000243937">
    <property type="component" value="Chromosome"/>
</dbReference>
<organism evidence="3 4">
    <name type="scientific">Oceanisphaera profunda</name>
    <dbReference type="NCBI Taxonomy" id="1416627"/>
    <lineage>
        <taxon>Bacteria</taxon>
        <taxon>Pseudomonadati</taxon>
        <taxon>Pseudomonadota</taxon>
        <taxon>Gammaproteobacteria</taxon>
        <taxon>Aeromonadales</taxon>
        <taxon>Aeromonadaceae</taxon>
        <taxon>Oceanisphaera</taxon>
    </lineage>
</organism>
<dbReference type="InterPro" id="IPR002545">
    <property type="entry name" value="CheW-lke_dom"/>
</dbReference>
<accession>A0A1Y0D787</accession>
<reference evidence="3 4" key="1">
    <citation type="journal article" date="2014" name="Int. J. Syst. Evol. Microbiol.">
        <title>Oceanisphaera profunda sp. nov., a marine bacterium isolated from deep-sea sediment, and emended description of the genus Oceanisphaera.</title>
        <authorList>
            <person name="Xu Z."/>
            <person name="Zhang X.Y."/>
            <person name="Su H.N."/>
            <person name="Yu Z.C."/>
            <person name="Liu C."/>
            <person name="Li H."/>
            <person name="Chen X.L."/>
            <person name="Song X.Y."/>
            <person name="Xie B.B."/>
            <person name="Qin Q.L."/>
            <person name="Zhou B.C."/>
            <person name="Shi M."/>
            <person name="Huang Y."/>
            <person name="Zhang Y.Z."/>
        </authorList>
    </citation>
    <scope>NUCLEOTIDE SEQUENCE [LARGE SCALE GENOMIC DNA]</scope>
    <source>
        <strain evidence="3 4">SM1222</strain>
    </source>
</reference>
<feature type="domain" description="CheW-like" evidence="2">
    <location>
        <begin position="190"/>
        <end position="323"/>
    </location>
</feature>
<dbReference type="SUPFAM" id="SSF50341">
    <property type="entry name" value="CheW-like"/>
    <property type="match status" value="1"/>
</dbReference>
<dbReference type="AlphaFoldDB" id="A0A1Y0D787"/>
<protein>
    <recommendedName>
        <fullName evidence="2">CheW-like domain-containing protein</fullName>
    </recommendedName>
</protein>
<name>A0A1Y0D787_9GAMM</name>
<dbReference type="InterPro" id="IPR036061">
    <property type="entry name" value="CheW-like_dom_sf"/>
</dbReference>
<sequence>MKQPYADVLEDYFGALLDEGTRLDEQASPAVALAPELKPEPELKPALALEPQVTAAPAPVLPYAEPTEAERRLALEALLAQVAELKEEEAAASTLELPTLTQPLTQQQVLPEPLAEPAPSVEPKPLVEEVQPEPKVELLTESLAEPMAAPAIIAPEPEVAVDLELEAQLAGEQALAAQDAAWRNMDTEHSFQVLFFEVAGMTFAVPLTHLGGIYQVSKLTSLFGKPHWFAGVQTERDRQIYAVDTARWAMPGHTEKEEYAYLVTLGESQWGLGCHQLKGTALLTRDQVKWRATPGARPWLAGMVKEKMCALLHVDALIALLEQGKNIDGQQV</sequence>